<dbReference type="InterPro" id="IPR013783">
    <property type="entry name" value="Ig-like_fold"/>
</dbReference>
<feature type="chain" id="PRO_5026922666" evidence="2">
    <location>
        <begin position="31"/>
        <end position="919"/>
    </location>
</feature>
<evidence type="ECO:0000256" key="1">
    <source>
        <dbReference type="SAM" id="MobiDB-lite"/>
    </source>
</evidence>
<reference evidence="3 4" key="1">
    <citation type="submission" date="2020-01" db="EMBL/GenBank/DDBJ databases">
        <title>Sphingomonas sp. strain CSW-10.</title>
        <authorList>
            <person name="Chen W.-M."/>
        </authorList>
    </citation>
    <scope>NUCLEOTIDE SEQUENCE [LARGE SCALE GENOMIC DNA]</scope>
    <source>
        <strain evidence="3 4">CSW-10</strain>
    </source>
</reference>
<dbReference type="Proteomes" id="UP000503018">
    <property type="component" value="Chromosome"/>
</dbReference>
<accession>A0A6M4AU26</accession>
<keyword evidence="3" id="KW-0378">Hydrolase</keyword>
<dbReference type="KEGG" id="slan:GV829_04795"/>
<dbReference type="Pfam" id="PF13620">
    <property type="entry name" value="CarboxypepD_reg"/>
    <property type="match status" value="1"/>
</dbReference>
<dbReference type="SUPFAM" id="SSF49478">
    <property type="entry name" value="Cna protein B-type domain"/>
    <property type="match status" value="1"/>
</dbReference>
<feature type="region of interest" description="Disordered" evidence="1">
    <location>
        <begin position="889"/>
        <end position="919"/>
    </location>
</feature>
<dbReference type="Gene3D" id="2.60.40.10">
    <property type="entry name" value="Immunoglobulins"/>
    <property type="match status" value="1"/>
</dbReference>
<evidence type="ECO:0000313" key="3">
    <source>
        <dbReference type="EMBL" id="QJQ31852.1"/>
    </source>
</evidence>
<dbReference type="RefSeq" id="WP_169944371.1">
    <property type="nucleotide sequence ID" value="NZ_CP053015.1"/>
</dbReference>
<evidence type="ECO:0000256" key="2">
    <source>
        <dbReference type="SAM" id="SignalP"/>
    </source>
</evidence>
<keyword evidence="3" id="KW-0645">Protease</keyword>
<dbReference type="AlphaFoldDB" id="A0A6M4AU26"/>
<dbReference type="GO" id="GO:0004180">
    <property type="term" value="F:carboxypeptidase activity"/>
    <property type="evidence" value="ECO:0007669"/>
    <property type="project" value="UniProtKB-KW"/>
</dbReference>
<keyword evidence="3" id="KW-0121">Carboxypeptidase</keyword>
<feature type="signal peptide" evidence="2">
    <location>
        <begin position="1"/>
        <end position="30"/>
    </location>
</feature>
<keyword evidence="4" id="KW-1185">Reference proteome</keyword>
<feature type="compositionally biased region" description="Polar residues" evidence="1">
    <location>
        <begin position="909"/>
        <end position="919"/>
    </location>
</feature>
<protein>
    <submittedName>
        <fullName evidence="3">Carboxypeptidase regulatory-like domain-containing protein</fullName>
    </submittedName>
</protein>
<name>A0A6M4AU26_9SPHN</name>
<proteinExistence type="predicted"/>
<dbReference type="EMBL" id="CP053015">
    <property type="protein sequence ID" value="QJQ31852.1"/>
    <property type="molecule type" value="Genomic_DNA"/>
</dbReference>
<organism evidence="3 4">
    <name type="scientific">Sphingomonas lacunae</name>
    <dbReference type="NCBI Taxonomy" id="2698828"/>
    <lineage>
        <taxon>Bacteria</taxon>
        <taxon>Pseudomonadati</taxon>
        <taxon>Pseudomonadota</taxon>
        <taxon>Alphaproteobacteria</taxon>
        <taxon>Sphingomonadales</taxon>
        <taxon>Sphingomonadaceae</taxon>
        <taxon>Sphingomonas</taxon>
    </lineage>
</organism>
<gene>
    <name evidence="3" type="ORF">GV829_04795</name>
</gene>
<keyword evidence="2" id="KW-0732">Signal</keyword>
<evidence type="ECO:0000313" key="4">
    <source>
        <dbReference type="Proteomes" id="UP000503018"/>
    </source>
</evidence>
<sequence length="919" mass="99300">MIRSLLAAMLALPMLLGLVPGSLGVSAAQAQTADWRPDPDEQWLFEVRTSRYTLGNGVRGYSNGDRTCVDLGDLILALDLPIRLDRQLRRATGWAFDERRTLLIDREDGRATIASRSEVLQPGTIVDTPEGWCVDPDKLGEWLGVTLATDLSNSIIRLESDQPLPFELAAQRRARAAAIRPQAQFSLADLPQARRPYRIVELPSVDIAASATSVHDARIGRTTRQTRFELFASGELLGASVDARFATDNAARPQSLRVRAYRSDPSGELLGPLAATHVAAGDVSSFTSPLATQTVTGRGAIVTNRPLDLPESFDRTTFRGDLPDGWEAELYRNGQLLGFASPDANGRYEFVDVRLMYGMNRFEIVLYGPQGQVRREIHSIPVGVDAIPPQQSYYWAGILQEERDLIRLTGDRRPYRRGWRGTFGIERGLNRRTSIGAWGTTLMIDDRRYTMVDASVRRSFASSLVELSGSYQSGGGRAARLFWLGQWGNSFFQAESIMAGQGYRSDRVALGVTGIHSLSWDQSVRLGASTIVPLHLEARYLERVDGQNRMEASARVSANWRHISLTGQLDWLHSVAAGRGGAVVGAGDADDVVATLLANARIGKFRVRGEAQLGVAGSSGQDRVAIVTEWSQSERSDWRVELGYEAAASRARFGIGYTRRFDRLSLTTFAEAASDGSYGAGVTLTFGIGPDPRGGGIRVSRERLATEGQALATVFYDDNGDGLRQAGERLAEGVVLTAGSAIADAPTGADGQTIVGELTPFRPVVIGIDETSIGNPLVRPAVPGIVVTPRPGVFTSLALPLVSAGEVEGVLIRAGGAGIEGVDLEVVDASGHVRATTRTDFDGFFLFESVPYGNYTLRIADLSAQALGLVPTLATLRLDRDHQRVRLPPLSVNARSQLARAPPAEGTPQADSAPSTSAR</sequence>